<keyword evidence="6" id="KW-0521">NADP</keyword>
<evidence type="ECO:0000256" key="6">
    <source>
        <dbReference type="ARBA" id="ARBA00022857"/>
    </source>
</evidence>
<dbReference type="SUPFAM" id="SSF82704">
    <property type="entry name" value="AlbA-like"/>
    <property type="match status" value="1"/>
</dbReference>
<evidence type="ECO:0000313" key="11">
    <source>
        <dbReference type="Proteomes" id="UP000746747"/>
    </source>
</evidence>
<dbReference type="InterPro" id="IPR036188">
    <property type="entry name" value="FAD/NAD-bd_sf"/>
</dbReference>
<keyword evidence="5" id="KW-0274">FAD</keyword>
<dbReference type="GO" id="GO:0005655">
    <property type="term" value="C:nucleolar ribonuclease P complex"/>
    <property type="evidence" value="ECO:0007669"/>
    <property type="project" value="InterPro"/>
</dbReference>
<dbReference type="GO" id="GO:0000172">
    <property type="term" value="C:ribonuclease MRP complex"/>
    <property type="evidence" value="ECO:0007669"/>
    <property type="project" value="InterPro"/>
</dbReference>
<dbReference type="InterPro" id="IPR055275">
    <property type="entry name" value="Ferredox_Rdtase"/>
</dbReference>
<keyword evidence="4" id="KW-0819">tRNA processing</keyword>
<dbReference type="GO" id="GO:0001682">
    <property type="term" value="P:tRNA 5'-leader removal"/>
    <property type="evidence" value="ECO:0007669"/>
    <property type="project" value="InterPro"/>
</dbReference>
<evidence type="ECO:0000256" key="4">
    <source>
        <dbReference type="ARBA" id="ARBA00022694"/>
    </source>
</evidence>
<sequence>MVVHLSCIYKTIKKEVTCNEIFSQVEYELRKNLPPQFPKANNDIYITRHTSIAAQKARIIKLLDEKVDEVVLHGLGAAVSRTINVALQIQRKLVDTVKLDVKTGTIKVTDSLFPLYDEVDFKTRNRLISAVHIRISRRVLCITDGLVLSARLVLHSKMFKKVTILRISVAVPWVMRTLTTFSRPPRIAVVGSGPAGLYVCARVLRRIPECYLDIYESNMVPYGLARYGIAPDHPEMKNCITHFDRLFVENQNRLKLFCNVYIGRDIKFDELCSDYDAVVLAYGARRQRRLKIPGIDAMNVFSGGDFVFWYNGMSGIKAPLLNCREAIIIGNGNVALDCSRVILSSGTDRLLKTDIPTSILDTLSRSQIRHVTIVGRRGPLDVSFTIKELREQITLPNCSFSVEIESSDLLAVKEAQQTLPRPKKRIVELILSNNHVHKPKSDRLCKLLFRRTPTKVVTDGRGLVKALQVTHSLNGHKEDLPCGLLLYCIGFENFALDGVPVNANGEIKMLDSVRVATEEEILVYAAGWCAHTPRGIIAHTQMNASNVADRLGSDLQKYGLKTTQVTGSHQRLISRKINYLTWNDWKKIDEEEKKLGVVLGKKREKLLNFENFIPSNKSK</sequence>
<dbReference type="InterPro" id="IPR036882">
    <property type="entry name" value="Alba-like_dom_sf"/>
</dbReference>
<evidence type="ECO:0000313" key="10">
    <source>
        <dbReference type="EMBL" id="CAG9530895.1"/>
    </source>
</evidence>
<dbReference type="Gene3D" id="3.50.50.60">
    <property type="entry name" value="FAD/NAD(P)-binding domain"/>
    <property type="match status" value="1"/>
</dbReference>
<reference evidence="10" key="1">
    <citation type="submission" date="2021-09" db="EMBL/GenBank/DDBJ databases">
        <authorList>
            <consortium name="Pathogen Informatics"/>
        </authorList>
    </citation>
    <scope>NUCLEOTIDE SEQUENCE</scope>
</reference>
<comment type="caution">
    <text evidence="10">The sequence shown here is derived from an EMBL/GenBank/DDBJ whole genome shotgun (WGS) entry which is preliminary data.</text>
</comment>
<proteinExistence type="predicted"/>
<dbReference type="GO" id="GO:0016491">
    <property type="term" value="F:oxidoreductase activity"/>
    <property type="evidence" value="ECO:0007669"/>
    <property type="project" value="UniProtKB-KW"/>
</dbReference>
<dbReference type="Pfam" id="PF12328">
    <property type="entry name" value="Rpp20"/>
    <property type="match status" value="1"/>
</dbReference>
<evidence type="ECO:0000256" key="5">
    <source>
        <dbReference type="ARBA" id="ARBA00022827"/>
    </source>
</evidence>
<keyword evidence="11" id="KW-1185">Reference proteome</keyword>
<gene>
    <name evidence="10" type="ORF">CJOHNSTONI_LOCUS1337</name>
</gene>
<keyword evidence="8" id="KW-0539">Nucleus</keyword>
<protein>
    <recommendedName>
        <fullName evidence="9">FAD/NAD(P)-binding domain-containing protein</fullName>
    </recommendedName>
</protein>
<name>A0A8J2LXS9_9BILA</name>
<evidence type="ECO:0000259" key="9">
    <source>
        <dbReference type="Pfam" id="PF07992"/>
    </source>
</evidence>
<comment type="cofactor">
    <cofactor evidence="1">
        <name>FAD</name>
        <dbReference type="ChEBI" id="CHEBI:57692"/>
    </cofactor>
</comment>
<comment type="subcellular location">
    <subcellularLocation>
        <location evidence="2">Nucleus</location>
    </subcellularLocation>
</comment>
<dbReference type="OrthoDB" id="333024at2759"/>
<keyword evidence="7" id="KW-0560">Oxidoreductase</keyword>
<evidence type="ECO:0000256" key="3">
    <source>
        <dbReference type="ARBA" id="ARBA00022630"/>
    </source>
</evidence>
<dbReference type="SUPFAM" id="SSF51971">
    <property type="entry name" value="Nucleotide-binding domain"/>
    <property type="match status" value="1"/>
</dbReference>
<evidence type="ECO:0000256" key="8">
    <source>
        <dbReference type="ARBA" id="ARBA00023242"/>
    </source>
</evidence>
<organism evidence="10 11">
    <name type="scientific">Cercopithifilaria johnstoni</name>
    <dbReference type="NCBI Taxonomy" id="2874296"/>
    <lineage>
        <taxon>Eukaryota</taxon>
        <taxon>Metazoa</taxon>
        <taxon>Ecdysozoa</taxon>
        <taxon>Nematoda</taxon>
        <taxon>Chromadorea</taxon>
        <taxon>Rhabditida</taxon>
        <taxon>Spirurina</taxon>
        <taxon>Spiruromorpha</taxon>
        <taxon>Filarioidea</taxon>
        <taxon>Onchocercidae</taxon>
        <taxon>Cercopithifilaria</taxon>
    </lineage>
</organism>
<dbReference type="Gene3D" id="3.40.50.720">
    <property type="entry name" value="NAD(P)-binding Rossmann-like Domain"/>
    <property type="match status" value="1"/>
</dbReference>
<dbReference type="Gene3D" id="3.30.110.20">
    <property type="entry name" value="Alba-like domain"/>
    <property type="match status" value="1"/>
</dbReference>
<dbReference type="InterPro" id="IPR023753">
    <property type="entry name" value="FAD/NAD-binding_dom"/>
</dbReference>
<dbReference type="EMBL" id="CAKAEH010000411">
    <property type="protein sequence ID" value="CAG9530895.1"/>
    <property type="molecule type" value="Genomic_DNA"/>
</dbReference>
<dbReference type="Proteomes" id="UP000746747">
    <property type="component" value="Unassembled WGS sequence"/>
</dbReference>
<evidence type="ECO:0000256" key="2">
    <source>
        <dbReference type="ARBA" id="ARBA00004123"/>
    </source>
</evidence>
<dbReference type="InterPro" id="IPR014612">
    <property type="entry name" value="Pop7/Rpp20"/>
</dbReference>
<dbReference type="Pfam" id="PF07992">
    <property type="entry name" value="Pyr_redox_2"/>
    <property type="match status" value="1"/>
</dbReference>
<accession>A0A8J2LXS9</accession>
<dbReference type="PRINTS" id="PR00419">
    <property type="entry name" value="ADXRDTASE"/>
</dbReference>
<dbReference type="PANTHER" id="PTHR48467:SF1">
    <property type="entry name" value="GLUTAMATE SYNTHASE 1 [NADH], CHLOROPLASTIC-LIKE"/>
    <property type="match status" value="1"/>
</dbReference>
<evidence type="ECO:0000256" key="1">
    <source>
        <dbReference type="ARBA" id="ARBA00001974"/>
    </source>
</evidence>
<dbReference type="GO" id="GO:0003676">
    <property type="term" value="F:nucleic acid binding"/>
    <property type="evidence" value="ECO:0007669"/>
    <property type="project" value="InterPro"/>
</dbReference>
<feature type="domain" description="FAD/NAD(P)-binding" evidence="9">
    <location>
        <begin position="186"/>
        <end position="376"/>
    </location>
</feature>
<evidence type="ECO:0000256" key="7">
    <source>
        <dbReference type="ARBA" id="ARBA00023002"/>
    </source>
</evidence>
<dbReference type="AlphaFoldDB" id="A0A8J2LXS9"/>
<keyword evidence="3" id="KW-0285">Flavoprotein</keyword>
<dbReference type="PANTHER" id="PTHR48467">
    <property type="entry name" value="GLUTAMATE SYNTHASE 1 [NADH], CHLOROPLASTIC-LIKE"/>
    <property type="match status" value="1"/>
</dbReference>